<feature type="compositionally biased region" description="Low complexity" evidence="1">
    <location>
        <begin position="396"/>
        <end position="405"/>
    </location>
</feature>
<dbReference type="STRING" id="252740.A0A423VUV9"/>
<organism evidence="2 3">
    <name type="scientific">Cytospora chrysosperma</name>
    <name type="common">Cytospora canker fungus</name>
    <name type="synonym">Sphaeria chrysosperma</name>
    <dbReference type="NCBI Taxonomy" id="252740"/>
    <lineage>
        <taxon>Eukaryota</taxon>
        <taxon>Fungi</taxon>
        <taxon>Dikarya</taxon>
        <taxon>Ascomycota</taxon>
        <taxon>Pezizomycotina</taxon>
        <taxon>Sordariomycetes</taxon>
        <taxon>Sordariomycetidae</taxon>
        <taxon>Diaporthales</taxon>
        <taxon>Cytosporaceae</taxon>
        <taxon>Cytospora</taxon>
    </lineage>
</organism>
<feature type="region of interest" description="Disordered" evidence="1">
    <location>
        <begin position="377"/>
        <end position="405"/>
    </location>
</feature>
<evidence type="ECO:0000313" key="3">
    <source>
        <dbReference type="Proteomes" id="UP000284375"/>
    </source>
</evidence>
<reference evidence="2 3" key="1">
    <citation type="submission" date="2015-09" db="EMBL/GenBank/DDBJ databases">
        <title>Host preference determinants of Valsa canker pathogens revealed by comparative genomics.</title>
        <authorList>
            <person name="Yin Z."/>
            <person name="Huang L."/>
        </authorList>
    </citation>
    <scope>NUCLEOTIDE SEQUENCE [LARGE SCALE GENOMIC DNA]</scope>
    <source>
        <strain evidence="2 3">YSFL</strain>
    </source>
</reference>
<dbReference type="OrthoDB" id="4850804at2759"/>
<feature type="compositionally biased region" description="Polar residues" evidence="1">
    <location>
        <begin position="93"/>
        <end position="110"/>
    </location>
</feature>
<protein>
    <recommendedName>
        <fullName evidence="4">Zn(2)-C6 fungal-type domain-containing protein</fullName>
    </recommendedName>
</protein>
<feature type="region of interest" description="Disordered" evidence="1">
    <location>
        <begin position="93"/>
        <end position="114"/>
    </location>
</feature>
<sequence length="735" mass="77291">MAQTTSTSPFQGFSVYQPALGAPLQFLPAVGTKELEQLVDAYLPGPASAPEKRASISMDFFDHYGQTGENFKYYAVYTPVATPESAQSSYSVSPVTSDLGSYSSPSQASTPAAGGAVKKARVAARKPVAKQEKSDFSNLPGMKILTKDGTDVTNSVSRGCKSKEQRDHAHLMRILKACDACKKKKIRCDPSHKKRAASQMDSESKSEAAKSVKKTKKTTSMPLTERTVSKPPPAETHFQMDDIGLSMDFPTPVDESWEQFLTFNDEPAAATIPQDFYGAIPQEFDFFFGAENNNNFSPSASGSSVSPIQPVTPVSSGMVPQVDDFAVFGHDRPLAFLQSEDNSLEPGLPYLNPAGQHGSNYVDFNLFSPSSSFVDEEPKLLKSGGKRSAAASPTQSAGSSNASVSSTGLVSDQDWLFDQSHFTLSPSQSEWLVPDGEVSARQLATVDGERGVYAGSQPYHANDAGQGTIRSMHAVTRSHCPEPMRKNSPVAAVAQKGESLPGVTGLGGSSAATSSAPLVAQTVIPHVSRQNIIPEGTANAHELQALDSRPRRPIRSTTHASLPLSAAMTHAATSPSSGSLSQMSLPLVSPAGGLQGLSNLLEVSSQSRPSQAVVAGNGLDLAAQSLPSSAGSNNVNAALPVHGLGVLSQGLLRPAANTQLRPLEMLLAVGALLSTPPVRQMLASSPLSSQLRLRAKSSGGAIGGSVRSNSSNTAPNCRKSRPFWAGFVGCTSMLS</sequence>
<evidence type="ECO:0000256" key="1">
    <source>
        <dbReference type="SAM" id="MobiDB-lite"/>
    </source>
</evidence>
<accession>A0A423VUV9</accession>
<feature type="region of interest" description="Disordered" evidence="1">
    <location>
        <begin position="190"/>
        <end position="235"/>
    </location>
</feature>
<comment type="caution">
    <text evidence="2">The sequence shown here is derived from an EMBL/GenBank/DDBJ whole genome shotgun (WGS) entry which is preliminary data.</text>
</comment>
<dbReference type="AlphaFoldDB" id="A0A423VUV9"/>
<proteinExistence type="predicted"/>
<evidence type="ECO:0000313" key="2">
    <source>
        <dbReference type="EMBL" id="ROV94859.1"/>
    </source>
</evidence>
<evidence type="ECO:0008006" key="4">
    <source>
        <dbReference type="Google" id="ProtNLM"/>
    </source>
</evidence>
<gene>
    <name evidence="2" type="ORF">VSDG_07111</name>
</gene>
<dbReference type="Proteomes" id="UP000284375">
    <property type="component" value="Unassembled WGS sequence"/>
</dbReference>
<keyword evidence="3" id="KW-1185">Reference proteome</keyword>
<name>A0A423VUV9_CYTCH</name>
<dbReference type="EMBL" id="LJZO01000026">
    <property type="protein sequence ID" value="ROV94859.1"/>
    <property type="molecule type" value="Genomic_DNA"/>
</dbReference>